<feature type="transmembrane region" description="Helical" evidence="1">
    <location>
        <begin position="5"/>
        <end position="26"/>
    </location>
</feature>
<feature type="transmembrane region" description="Helical" evidence="1">
    <location>
        <begin position="93"/>
        <end position="111"/>
    </location>
</feature>
<name>A0A1J5FKI6_9BACT</name>
<keyword evidence="1" id="KW-0472">Membrane</keyword>
<evidence type="ECO:0000313" key="3">
    <source>
        <dbReference type="Proteomes" id="UP000183922"/>
    </source>
</evidence>
<sequence>MNLLFLIKVIYFFAIAILLAILEIQIEGDQGWASKLPTWKPKAGSRLDKIFRKISGQKELTGYHTALMVFLLLVFHLVFIWNWHWTIWQELELLAMFVLFTQVWDFLWFILNPKFSLHKFNKDNVWWHKKWWGWMPLDYYLGIFSARCCFYRKPLS</sequence>
<feature type="transmembrane region" description="Helical" evidence="1">
    <location>
        <begin position="62"/>
        <end position="81"/>
    </location>
</feature>
<proteinExistence type="predicted"/>
<dbReference type="AlphaFoldDB" id="A0A1J5FKI6"/>
<feature type="transmembrane region" description="Helical" evidence="1">
    <location>
        <begin position="131"/>
        <end position="150"/>
    </location>
</feature>
<dbReference type="STRING" id="1805236.AUK13_02760"/>
<evidence type="ECO:0000313" key="2">
    <source>
        <dbReference type="EMBL" id="OIP55512.1"/>
    </source>
</evidence>
<organism evidence="2 3">
    <name type="scientific">Candidatus Kuenenbacteria bacterium CG2_30_39_24</name>
    <dbReference type="NCBI Taxonomy" id="1805236"/>
    <lineage>
        <taxon>Bacteria</taxon>
        <taxon>Candidatus Kueneniibacteriota</taxon>
    </lineage>
</organism>
<dbReference type="Proteomes" id="UP000183922">
    <property type="component" value="Unassembled WGS sequence"/>
</dbReference>
<keyword evidence="1" id="KW-0812">Transmembrane</keyword>
<protein>
    <submittedName>
        <fullName evidence="2">Uncharacterized protein</fullName>
    </submittedName>
</protein>
<dbReference type="EMBL" id="MNYR01000042">
    <property type="protein sequence ID" value="OIP55512.1"/>
    <property type="molecule type" value="Genomic_DNA"/>
</dbReference>
<keyword evidence="1" id="KW-1133">Transmembrane helix</keyword>
<comment type="caution">
    <text evidence="2">The sequence shown here is derived from an EMBL/GenBank/DDBJ whole genome shotgun (WGS) entry which is preliminary data.</text>
</comment>
<accession>A0A1J5FKI6</accession>
<gene>
    <name evidence="2" type="ORF">AUK13_02760</name>
</gene>
<evidence type="ECO:0000256" key="1">
    <source>
        <dbReference type="SAM" id="Phobius"/>
    </source>
</evidence>
<reference evidence="2 3" key="1">
    <citation type="journal article" date="2016" name="Environ. Microbiol.">
        <title>Genomic resolution of a cold subsurface aquifer community provides metabolic insights for novel microbes adapted to high CO concentrations.</title>
        <authorList>
            <person name="Probst A.J."/>
            <person name="Castelle C.J."/>
            <person name="Singh A."/>
            <person name="Brown C.T."/>
            <person name="Anantharaman K."/>
            <person name="Sharon I."/>
            <person name="Hug L.A."/>
            <person name="Burstein D."/>
            <person name="Emerson J.B."/>
            <person name="Thomas B.C."/>
            <person name="Banfield J.F."/>
        </authorList>
    </citation>
    <scope>NUCLEOTIDE SEQUENCE [LARGE SCALE GENOMIC DNA]</scope>
    <source>
        <strain evidence="2">CG2_30_39_24</strain>
    </source>
</reference>